<protein>
    <submittedName>
        <fullName evidence="2">Uncharacterized protein</fullName>
    </submittedName>
</protein>
<gene>
    <name evidence="2" type="ORF">TR113720</name>
</gene>
<sequence length="247" mass="28476">TTAIGQTEAQTSTSDNGFSNPDPPTRKCQDLRKENSISLPGTCTLIQALLPEAPSNLFLDKETFYYIRGTFISRLDNGLRIAFSQEKDGSKYRVQAKFCQPYTFFSVGWKMDNFQSKMGSSRITQFVEPVRNVVRSNRFCIQPEYSFPLLRCSNENSTVNVECAIRLSMCRNMEHIQIYDHKKMLCEYTARRKTCGRRLVEEDTIVYSVQVTKNVIKKYDPDQYIFCASHQDSVTIQIVWGQHPSRL</sequence>
<organism evidence="2">
    <name type="scientific">Schistocephalus solidus</name>
    <name type="common">Tapeworm</name>
    <dbReference type="NCBI Taxonomy" id="70667"/>
    <lineage>
        <taxon>Eukaryota</taxon>
        <taxon>Metazoa</taxon>
        <taxon>Spiralia</taxon>
        <taxon>Lophotrochozoa</taxon>
        <taxon>Platyhelminthes</taxon>
        <taxon>Cestoda</taxon>
        <taxon>Eucestoda</taxon>
        <taxon>Diphyllobothriidea</taxon>
        <taxon>Diphyllobothriidae</taxon>
        <taxon>Schistocephalus</taxon>
    </lineage>
</organism>
<name>A0A0V0J5W7_SCHSO</name>
<dbReference type="EMBL" id="GEEE01002158">
    <property type="protein sequence ID" value="JAP61067.1"/>
    <property type="molecule type" value="Transcribed_RNA"/>
</dbReference>
<feature type="region of interest" description="Disordered" evidence="1">
    <location>
        <begin position="1"/>
        <end position="27"/>
    </location>
</feature>
<proteinExistence type="predicted"/>
<feature type="non-terminal residue" evidence="2">
    <location>
        <position position="1"/>
    </location>
</feature>
<evidence type="ECO:0000313" key="2">
    <source>
        <dbReference type="EMBL" id="JAP61067.1"/>
    </source>
</evidence>
<accession>A0A0V0J5W7</accession>
<evidence type="ECO:0000256" key="1">
    <source>
        <dbReference type="SAM" id="MobiDB-lite"/>
    </source>
</evidence>
<reference evidence="2" key="1">
    <citation type="submission" date="2016-01" db="EMBL/GenBank/DDBJ databases">
        <title>Reference transcriptome for the parasite Schistocephalus solidus: insights into the molecular evolution of parasitism.</title>
        <authorList>
            <person name="Hebert F.O."/>
            <person name="Grambauer S."/>
            <person name="Barber I."/>
            <person name="Landry C.R."/>
            <person name="Aubin-Horth N."/>
        </authorList>
    </citation>
    <scope>NUCLEOTIDE SEQUENCE</scope>
</reference>
<dbReference type="AlphaFoldDB" id="A0A0V0J5W7"/>
<dbReference type="EMBL" id="GEEE01000251">
    <property type="protein sequence ID" value="JAP62974.1"/>
    <property type="molecule type" value="Transcribed_RNA"/>
</dbReference>
<feature type="compositionally biased region" description="Polar residues" evidence="1">
    <location>
        <begin position="1"/>
        <end position="19"/>
    </location>
</feature>